<keyword evidence="3" id="KW-1003">Cell membrane</keyword>
<evidence type="ECO:0000256" key="4">
    <source>
        <dbReference type="ARBA" id="ARBA00022692"/>
    </source>
</evidence>
<feature type="transmembrane region" description="Helical" evidence="8">
    <location>
        <begin position="30"/>
        <end position="50"/>
    </location>
</feature>
<dbReference type="InterPro" id="IPR000390">
    <property type="entry name" value="Small_drug/metabolite_transptr"/>
</dbReference>
<keyword evidence="5 8" id="KW-1133">Transmembrane helix</keyword>
<evidence type="ECO:0000256" key="5">
    <source>
        <dbReference type="ARBA" id="ARBA00022989"/>
    </source>
</evidence>
<keyword evidence="6 8" id="KW-0472">Membrane</keyword>
<dbReference type="SUPFAM" id="SSF103481">
    <property type="entry name" value="Multidrug resistance efflux transporter EmrE"/>
    <property type="match status" value="1"/>
</dbReference>
<comment type="similarity">
    <text evidence="7">Belongs to the drug/metabolite transporter (DMT) superfamily. Small multidrug resistance (SMR) (TC 2.A.7.1) family.</text>
</comment>
<sequence>MAWFLVVLAGIFEMAWSTAMKLSQGFTKPFWVGAMIVSLLASCGFLVVASKHLPLSLAYPVWTGIGAVGSIVVGTTCFHEQLSLGTWIFVVFLVIGIVGIQITSNH</sequence>
<dbReference type="AlphaFoldDB" id="A0A850QW45"/>
<comment type="subcellular location">
    <subcellularLocation>
        <location evidence="1 7">Cell membrane</location>
        <topology evidence="1 7">Multi-pass membrane protein</topology>
    </subcellularLocation>
</comment>
<organism evidence="9 10">
    <name type="scientific">Bombilactobacillus apium</name>
    <dbReference type="NCBI Taxonomy" id="2675299"/>
    <lineage>
        <taxon>Bacteria</taxon>
        <taxon>Bacillati</taxon>
        <taxon>Bacillota</taxon>
        <taxon>Bacilli</taxon>
        <taxon>Lactobacillales</taxon>
        <taxon>Lactobacillaceae</taxon>
        <taxon>Bombilactobacillus</taxon>
    </lineage>
</organism>
<dbReference type="PANTHER" id="PTHR30561:SF0">
    <property type="entry name" value="GUANIDINIUM EXPORTER"/>
    <property type="match status" value="1"/>
</dbReference>
<comment type="caution">
    <text evidence="9">The sequence shown here is derived from an EMBL/GenBank/DDBJ whole genome shotgun (WGS) entry which is preliminary data.</text>
</comment>
<dbReference type="Proteomes" id="UP000563523">
    <property type="component" value="Unassembled WGS sequence"/>
</dbReference>
<evidence type="ECO:0000256" key="6">
    <source>
        <dbReference type="ARBA" id="ARBA00023136"/>
    </source>
</evidence>
<feature type="transmembrane region" description="Helical" evidence="8">
    <location>
        <begin position="84"/>
        <end position="103"/>
    </location>
</feature>
<dbReference type="FunFam" id="1.10.3730.20:FF:000001">
    <property type="entry name" value="Quaternary ammonium compound resistance transporter SugE"/>
    <property type="match status" value="1"/>
</dbReference>
<gene>
    <name evidence="9" type="ORF">HU830_02265</name>
</gene>
<keyword evidence="2" id="KW-0813">Transport</keyword>
<reference evidence="9 10" key="1">
    <citation type="submission" date="2020-06" db="EMBL/GenBank/DDBJ databases">
        <authorList>
            <person name="Kang J."/>
        </authorList>
    </citation>
    <scope>NUCLEOTIDE SEQUENCE [LARGE SCALE GENOMIC DNA]</scope>
    <source>
        <strain evidence="9 10">DCY120</strain>
    </source>
</reference>
<keyword evidence="10" id="KW-1185">Reference proteome</keyword>
<accession>A0A850QW45</accession>
<dbReference type="InterPro" id="IPR037185">
    <property type="entry name" value="EmrE-like"/>
</dbReference>
<name>A0A850QW45_9LACO</name>
<dbReference type="RefSeq" id="WP_176942181.1">
    <property type="nucleotide sequence ID" value="NZ_JABZEC010000002.1"/>
</dbReference>
<dbReference type="Pfam" id="PF00893">
    <property type="entry name" value="Multi_Drug_Res"/>
    <property type="match status" value="1"/>
</dbReference>
<proteinExistence type="inferred from homology"/>
<dbReference type="PANTHER" id="PTHR30561">
    <property type="entry name" value="SMR FAMILY PROTON-DEPENDENT DRUG EFFLUX TRANSPORTER SUGE"/>
    <property type="match status" value="1"/>
</dbReference>
<feature type="transmembrane region" description="Helical" evidence="8">
    <location>
        <begin position="57"/>
        <end position="78"/>
    </location>
</feature>
<dbReference type="GO" id="GO:0022857">
    <property type="term" value="F:transmembrane transporter activity"/>
    <property type="evidence" value="ECO:0007669"/>
    <property type="project" value="InterPro"/>
</dbReference>
<evidence type="ECO:0000256" key="2">
    <source>
        <dbReference type="ARBA" id="ARBA00022448"/>
    </source>
</evidence>
<evidence type="ECO:0000313" key="9">
    <source>
        <dbReference type="EMBL" id="NVY96014.1"/>
    </source>
</evidence>
<evidence type="ECO:0000256" key="8">
    <source>
        <dbReference type="SAM" id="Phobius"/>
    </source>
</evidence>
<dbReference type="EMBL" id="JABZEC010000002">
    <property type="protein sequence ID" value="NVY96014.1"/>
    <property type="molecule type" value="Genomic_DNA"/>
</dbReference>
<protein>
    <submittedName>
        <fullName evidence="9">Multidrug efflux SMR transporter</fullName>
    </submittedName>
</protein>
<evidence type="ECO:0000313" key="10">
    <source>
        <dbReference type="Proteomes" id="UP000563523"/>
    </source>
</evidence>
<evidence type="ECO:0000256" key="7">
    <source>
        <dbReference type="RuleBase" id="RU003942"/>
    </source>
</evidence>
<evidence type="ECO:0000256" key="1">
    <source>
        <dbReference type="ARBA" id="ARBA00004651"/>
    </source>
</evidence>
<dbReference type="Gene3D" id="1.10.3730.20">
    <property type="match status" value="1"/>
</dbReference>
<dbReference type="InterPro" id="IPR045324">
    <property type="entry name" value="Small_multidrug_res"/>
</dbReference>
<keyword evidence="4 7" id="KW-0812">Transmembrane</keyword>
<evidence type="ECO:0000256" key="3">
    <source>
        <dbReference type="ARBA" id="ARBA00022475"/>
    </source>
</evidence>
<dbReference type="GO" id="GO:0005886">
    <property type="term" value="C:plasma membrane"/>
    <property type="evidence" value="ECO:0007669"/>
    <property type="project" value="UniProtKB-SubCell"/>
</dbReference>